<keyword evidence="2" id="KW-1185">Reference proteome</keyword>
<reference evidence="1 2" key="1">
    <citation type="journal article" date="2014" name="BMC Genomics">
        <title>Genome sequencing of four Aureobasidium pullulans varieties: biotechnological potential, stress tolerance, and description of new species.</title>
        <authorList>
            <person name="Gostin Ar C."/>
            <person name="Ohm R.A."/>
            <person name="Kogej T."/>
            <person name="Sonjak S."/>
            <person name="Turk M."/>
            <person name="Zajc J."/>
            <person name="Zalar P."/>
            <person name="Grube M."/>
            <person name="Sun H."/>
            <person name="Han J."/>
            <person name="Sharma A."/>
            <person name="Chiniquy J."/>
            <person name="Ngan C.Y."/>
            <person name="Lipzen A."/>
            <person name="Barry K."/>
            <person name="Grigoriev I.V."/>
            <person name="Gunde-Cimerman N."/>
        </authorList>
    </citation>
    <scope>NUCLEOTIDE SEQUENCE [LARGE SCALE GENOMIC DNA]</scope>
    <source>
        <strain evidence="1 2">CBS 147.97</strain>
    </source>
</reference>
<feature type="non-terminal residue" evidence="1">
    <location>
        <position position="1"/>
    </location>
</feature>
<evidence type="ECO:0000313" key="1">
    <source>
        <dbReference type="EMBL" id="KEQ75979.1"/>
    </source>
</evidence>
<dbReference type="Proteomes" id="UP000027730">
    <property type="component" value="Unassembled WGS sequence"/>
</dbReference>
<dbReference type="OrthoDB" id="3825442at2759"/>
<protein>
    <submittedName>
        <fullName evidence="1">Uncharacterized protein</fullName>
    </submittedName>
</protein>
<name>A0A074WWR2_9PEZI</name>
<dbReference type="EMBL" id="KL584704">
    <property type="protein sequence ID" value="KEQ75979.1"/>
    <property type="molecule type" value="Genomic_DNA"/>
</dbReference>
<proteinExistence type="predicted"/>
<dbReference type="RefSeq" id="XP_013430151.1">
    <property type="nucleotide sequence ID" value="XM_013574697.1"/>
</dbReference>
<evidence type="ECO:0000313" key="2">
    <source>
        <dbReference type="Proteomes" id="UP000027730"/>
    </source>
</evidence>
<gene>
    <name evidence="1" type="ORF">M436DRAFT_40262</name>
</gene>
<organism evidence="1 2">
    <name type="scientific">Aureobasidium namibiae CBS 147.97</name>
    <dbReference type="NCBI Taxonomy" id="1043004"/>
    <lineage>
        <taxon>Eukaryota</taxon>
        <taxon>Fungi</taxon>
        <taxon>Dikarya</taxon>
        <taxon>Ascomycota</taxon>
        <taxon>Pezizomycotina</taxon>
        <taxon>Dothideomycetes</taxon>
        <taxon>Dothideomycetidae</taxon>
        <taxon>Dothideales</taxon>
        <taxon>Saccotheciaceae</taxon>
        <taxon>Aureobasidium</taxon>
    </lineage>
</organism>
<dbReference type="HOGENOM" id="CLU_1450915_0_0_1"/>
<sequence length="187" mass="21518">ESTGRYSARMNFFNLPLEARLMVYENVLQQEHHFFRDGVPGLLGARLQITQEVYTLCKITITVKSEVAPLFMNDLDAIKRRVDKFDSQAGNKGVTIRLLCRPELPSDFVTFMERAVLKTMNVNATMELSEINGDSFFESYLSCLQMGPVIPLDQKKAFKHRWQIFYNLDTRVPEGIKNSIENVFEAI</sequence>
<dbReference type="GeneID" id="25409346"/>
<accession>A0A074WWR2</accession>
<dbReference type="AlphaFoldDB" id="A0A074WWR2"/>